<gene>
    <name evidence="1" type="ORF">ACH46_12680</name>
</gene>
<evidence type="ECO:0000313" key="1">
    <source>
        <dbReference type="EMBL" id="ALG85178.1"/>
    </source>
</evidence>
<name>A0A0N9N384_9ACTN</name>
<sequence>MVTWKWPWRKGQVKPQPPEVGDPTLVIAVAGDDEAVATSVAFGAAGFDDDGPVVERHLLRIPASQREDVTRRCVVDGYEVDQSVPSSDADDGLVLLAVARVAVVDAVSLSRTRSRMASVASRAGGRVEGWAVLRRGDTPVTASEG</sequence>
<dbReference type="EMBL" id="CP011853">
    <property type="protein sequence ID" value="ALG85178.1"/>
    <property type="molecule type" value="Genomic_DNA"/>
</dbReference>
<reference evidence="2" key="1">
    <citation type="submission" date="2015-06" db="EMBL/GenBank/DDBJ databases">
        <title>Complete genome sequence and metabolic analysis of phthalate degradation pathway in Gordonia sp. QH-11.</title>
        <authorList>
            <person name="Jin D."/>
            <person name="Kong X."/>
            <person name="Bai Z."/>
        </authorList>
    </citation>
    <scope>NUCLEOTIDE SEQUENCE [LARGE SCALE GENOMIC DNA]</scope>
    <source>
        <strain evidence="2">QH-11</strain>
    </source>
</reference>
<accession>A0A0N9N384</accession>
<protein>
    <submittedName>
        <fullName evidence="1">Uncharacterized protein</fullName>
    </submittedName>
</protein>
<dbReference type="Proteomes" id="UP000063789">
    <property type="component" value="Chromosome"/>
</dbReference>
<evidence type="ECO:0000313" key="2">
    <source>
        <dbReference type="Proteomes" id="UP000063789"/>
    </source>
</evidence>
<organism evidence="1 2">
    <name type="scientific">Gordonia phthalatica</name>
    <dbReference type="NCBI Taxonomy" id="1136941"/>
    <lineage>
        <taxon>Bacteria</taxon>
        <taxon>Bacillati</taxon>
        <taxon>Actinomycetota</taxon>
        <taxon>Actinomycetes</taxon>
        <taxon>Mycobacteriales</taxon>
        <taxon>Gordoniaceae</taxon>
        <taxon>Gordonia</taxon>
    </lineage>
</organism>
<dbReference type="AlphaFoldDB" id="A0A0N9N384"/>
<dbReference type="RefSeq" id="WP_062393247.1">
    <property type="nucleotide sequence ID" value="NZ_CP011853.1"/>
</dbReference>
<dbReference type="KEGG" id="goq:ACH46_12680"/>
<dbReference type="PATRIC" id="fig|1136941.3.peg.2582"/>
<dbReference type="OrthoDB" id="4555099at2"/>
<keyword evidence="2" id="KW-1185">Reference proteome</keyword>
<dbReference type="STRING" id="1136941.ACH46_12680"/>
<proteinExistence type="predicted"/>
<reference evidence="1 2" key="2">
    <citation type="journal article" date="2017" name="Int. J. Syst. Evol. Microbiol.">
        <title>Gordonia phthalatica sp. nov., a di-n-butyl phthalate-degrading bacterium isolated from activated sludge.</title>
        <authorList>
            <person name="Jin D."/>
            <person name="Kong X."/>
            <person name="Jia M."/>
            <person name="Yu X."/>
            <person name="Wang X."/>
            <person name="Zhuang X."/>
            <person name="Deng Y."/>
            <person name="Bai Z."/>
        </authorList>
    </citation>
    <scope>NUCLEOTIDE SEQUENCE [LARGE SCALE GENOMIC DNA]</scope>
    <source>
        <strain evidence="1 2">QH-11</strain>
    </source>
</reference>